<dbReference type="SUPFAM" id="SSF48208">
    <property type="entry name" value="Six-hairpin glycosidases"/>
    <property type="match status" value="1"/>
</dbReference>
<dbReference type="EMBL" id="CP144091">
    <property type="protein sequence ID" value="WWD09794.1"/>
    <property type="molecule type" value="Genomic_DNA"/>
</dbReference>
<dbReference type="GO" id="GO:0005975">
    <property type="term" value="P:carbohydrate metabolic process"/>
    <property type="evidence" value="ECO:0007669"/>
    <property type="project" value="InterPro"/>
</dbReference>
<dbReference type="PANTHER" id="PTHR34987:SF2">
    <property type="entry name" value="B, PUTATIVE (AFU_ORTHOLOGUE AFUA_7G05040)-RELATED"/>
    <property type="match status" value="1"/>
</dbReference>
<dbReference type="AlphaFoldDB" id="A0AAX4KUP2"/>
<dbReference type="Pfam" id="PF17389">
    <property type="entry name" value="Bac_rhamnosid6H"/>
    <property type="match status" value="1"/>
</dbReference>
<dbReference type="Gene3D" id="2.60.120.260">
    <property type="entry name" value="Galactose-binding domain-like"/>
    <property type="match status" value="1"/>
</dbReference>
<dbReference type="Gene3D" id="1.50.10.10">
    <property type="match status" value="1"/>
</dbReference>
<dbReference type="InterPro" id="IPR035396">
    <property type="entry name" value="Bac_rhamnosid6H"/>
</dbReference>
<evidence type="ECO:0000259" key="1">
    <source>
        <dbReference type="Pfam" id="PF17389"/>
    </source>
</evidence>
<feature type="domain" description="Alpha-L-rhamnosidase six-hairpin glycosidase" evidence="1">
    <location>
        <begin position="370"/>
        <end position="704"/>
    </location>
</feature>
<evidence type="ECO:0000313" key="3">
    <source>
        <dbReference type="Proteomes" id="UP001358614"/>
    </source>
</evidence>
<accession>A0AAX4KUP2</accession>
<gene>
    <name evidence="2" type="ORF">V865_007922</name>
</gene>
<dbReference type="KEGG" id="ker:91106723"/>
<protein>
    <recommendedName>
        <fullName evidence="1">Alpha-L-rhamnosidase six-hairpin glycosidase domain-containing protein</fullName>
    </recommendedName>
</protein>
<dbReference type="Proteomes" id="UP001358614">
    <property type="component" value="Chromosome 3"/>
</dbReference>
<sequence length="792" mass="89628">MVSPEVQKTINTLQANWVWVPKWIDSSSDNTAARLVSFTRTVNLKSRPSEALLHFSADTRYKLIVNGHRVAVGPSRSHSTIWYYDTLDISPWLTEGENKVEFLIIRYFAGSRGGMPFERTTFPGFTCIGKVGDEDLASAKGWTAVVDDSRKYPTGLQDDVFLHINERVSPVPLNQTVTPVPYSLKTLNGELAPWRLRPREIPLPESSSVSVNTINSIQSNSTQDEWADYLSGKGVVSLEANTKHSLDIQADVHSTAFVRWSFTSKKDTQIKLKITYSEGYELEPRFYPWLRTKANRLDSKNGLLLGPYDEMTLDIPAGQEVTYEPFWFRTFRLIRLEVEAGTAPVELVSFSATQVNYPLDVKGSWKEVGDEYSERIWDVSIRTLRNCMFDGYSDCPFYEQLQYSGDSRSVGLFHYLISGDDLLMRQAITNFAASITPEGLTQSRFPSHVPQIIAGFSLYWILQICDHHLFFGDTPYSKSFVPKIDGVFEFFDQHIDELGLVSGISEDVWQYCDWVTTWSATDDHPDKGVPTSGRKSNRHTYLSLLYAYVLKQAAGLLRQVGRPGNAAEYESRAESLRKAIKKHCYDGEYFTDSTSDIAKGDDLAYSQHCQVFAVLAGITTTEESIRILKGSFNDPKFSKCSYVMMFYALRAFSQASDELYESNYATVWNPWKRMLDNGLTTWEEDDVRQRSDCHAWGSVPIYEFCTEVAGIKIIAPGCSKILFKPRLNLSEELEAKVALGKDNLAQISWKKEKDGEGKTVKLVLQKKIHVISQLPSGKEEDHGEVAELSFVV</sequence>
<keyword evidence="3" id="KW-1185">Reference proteome</keyword>
<dbReference type="GO" id="GO:0003824">
    <property type="term" value="F:catalytic activity"/>
    <property type="evidence" value="ECO:0007669"/>
    <property type="project" value="UniProtKB-ARBA"/>
</dbReference>
<dbReference type="InterPro" id="IPR008928">
    <property type="entry name" value="6-hairpin_glycosidase_sf"/>
</dbReference>
<organism evidence="2 3">
    <name type="scientific">Kwoniella europaea PYCC6329</name>
    <dbReference type="NCBI Taxonomy" id="1423913"/>
    <lineage>
        <taxon>Eukaryota</taxon>
        <taxon>Fungi</taxon>
        <taxon>Dikarya</taxon>
        <taxon>Basidiomycota</taxon>
        <taxon>Agaricomycotina</taxon>
        <taxon>Tremellomycetes</taxon>
        <taxon>Tremellales</taxon>
        <taxon>Cryptococcaceae</taxon>
        <taxon>Kwoniella</taxon>
    </lineage>
</organism>
<name>A0AAX4KUP2_9TREE</name>
<evidence type="ECO:0000313" key="2">
    <source>
        <dbReference type="EMBL" id="WWD09794.1"/>
    </source>
</evidence>
<dbReference type="GeneID" id="91106723"/>
<proteinExistence type="predicted"/>
<dbReference type="Gene3D" id="2.60.420.10">
    <property type="entry name" value="Maltose phosphorylase, domain 3"/>
    <property type="match status" value="1"/>
</dbReference>
<dbReference type="PANTHER" id="PTHR34987">
    <property type="entry name" value="C, PUTATIVE (AFU_ORTHOLOGUE AFUA_3G02880)-RELATED"/>
    <property type="match status" value="1"/>
</dbReference>
<reference evidence="2 3" key="1">
    <citation type="submission" date="2024-01" db="EMBL/GenBank/DDBJ databases">
        <title>Comparative genomics of Cryptococcus and Kwoniella reveals pathogenesis evolution and contrasting modes of karyotype evolution via chromosome fusion or intercentromeric recombination.</title>
        <authorList>
            <person name="Coelho M.A."/>
            <person name="David-Palma M."/>
            <person name="Shea T."/>
            <person name="Bowers K."/>
            <person name="McGinley-Smith S."/>
            <person name="Mohammad A.W."/>
            <person name="Gnirke A."/>
            <person name="Yurkov A.M."/>
            <person name="Nowrousian M."/>
            <person name="Sun S."/>
            <person name="Cuomo C.A."/>
            <person name="Heitman J."/>
        </authorList>
    </citation>
    <scope>NUCLEOTIDE SEQUENCE [LARGE SCALE GENOMIC DNA]</scope>
    <source>
        <strain evidence="2 3">PYCC6329</strain>
    </source>
</reference>
<dbReference type="RefSeq" id="XP_066087761.1">
    <property type="nucleotide sequence ID" value="XM_066231664.1"/>
</dbReference>
<dbReference type="InterPro" id="IPR012341">
    <property type="entry name" value="6hp_glycosidase-like_sf"/>
</dbReference>